<sequence length="71" mass="8436">MTTRRSLWVMLGVASVLWTGSWRIIYLEVTRWHHMDSHLRFTMPSPGLPVITLRVVAGVAPRRSWWRQCCW</sequence>
<proteinExistence type="predicted"/>
<accession>A0A229SM36</accession>
<dbReference type="EMBL" id="NMUL01000076">
    <property type="protein sequence ID" value="OXM59721.1"/>
    <property type="molecule type" value="Genomic_DNA"/>
</dbReference>
<evidence type="ECO:0000313" key="1">
    <source>
        <dbReference type="EMBL" id="OXM59721.1"/>
    </source>
</evidence>
<comment type="caution">
    <text evidence="1">The sequence shown here is derived from an EMBL/GenBank/DDBJ whole genome shotgun (WGS) entry which is preliminary data.</text>
</comment>
<organism evidence="1 2">
    <name type="scientific">Amycolatopsis vastitatis</name>
    <dbReference type="NCBI Taxonomy" id="1905142"/>
    <lineage>
        <taxon>Bacteria</taxon>
        <taxon>Bacillati</taxon>
        <taxon>Actinomycetota</taxon>
        <taxon>Actinomycetes</taxon>
        <taxon>Pseudonocardiales</taxon>
        <taxon>Pseudonocardiaceae</taxon>
        <taxon>Amycolatopsis</taxon>
    </lineage>
</organism>
<dbReference type="Proteomes" id="UP000215199">
    <property type="component" value="Unassembled WGS sequence"/>
</dbReference>
<dbReference type="OrthoDB" id="3638811at2"/>
<dbReference type="RefSeq" id="WP_093953970.1">
    <property type="nucleotide sequence ID" value="NZ_NMUL01000076.1"/>
</dbReference>
<reference evidence="2" key="1">
    <citation type="submission" date="2017-07" db="EMBL/GenBank/DDBJ databases">
        <title>Comparative genome mining reveals phylogenetic distribution patterns of secondary metabolites in Amycolatopsis.</title>
        <authorList>
            <person name="Adamek M."/>
            <person name="Alanjary M."/>
            <person name="Sales-Ortells H."/>
            <person name="Goodfellow M."/>
            <person name="Bull A.T."/>
            <person name="Kalinowski J."/>
            <person name="Ziemert N."/>
        </authorList>
    </citation>
    <scope>NUCLEOTIDE SEQUENCE [LARGE SCALE GENOMIC DNA]</scope>
    <source>
        <strain evidence="2">H5</strain>
    </source>
</reference>
<dbReference type="AlphaFoldDB" id="A0A229SM36"/>
<gene>
    <name evidence="1" type="ORF">CF165_46285</name>
</gene>
<keyword evidence="2" id="KW-1185">Reference proteome</keyword>
<evidence type="ECO:0000313" key="2">
    <source>
        <dbReference type="Proteomes" id="UP000215199"/>
    </source>
</evidence>
<protein>
    <submittedName>
        <fullName evidence="1">Uncharacterized protein</fullName>
    </submittedName>
</protein>
<name>A0A229SM36_9PSEU</name>